<evidence type="ECO:0000256" key="3">
    <source>
        <dbReference type="ARBA" id="ARBA00004613"/>
    </source>
</evidence>
<dbReference type="GO" id="GO:0046872">
    <property type="term" value="F:metal ion binding"/>
    <property type="evidence" value="ECO:0007669"/>
    <property type="project" value="UniProtKB-KW"/>
</dbReference>
<accession>A0A6G1JDW5</accession>
<dbReference type="InterPro" id="IPR011050">
    <property type="entry name" value="Pectin_lyase_fold/virulence"/>
</dbReference>
<feature type="signal peptide" evidence="13">
    <location>
        <begin position="1"/>
        <end position="17"/>
    </location>
</feature>
<keyword evidence="16" id="KW-1185">Reference proteome</keyword>
<dbReference type="SUPFAM" id="SSF51126">
    <property type="entry name" value="Pectin lyase-like"/>
    <property type="match status" value="1"/>
</dbReference>
<keyword evidence="7" id="KW-0479">Metal-binding</keyword>
<evidence type="ECO:0000256" key="5">
    <source>
        <dbReference type="ARBA" id="ARBA00012272"/>
    </source>
</evidence>
<evidence type="ECO:0000256" key="1">
    <source>
        <dbReference type="ARBA" id="ARBA00000695"/>
    </source>
</evidence>
<dbReference type="AlphaFoldDB" id="A0A6G1JDW5"/>
<dbReference type="SMART" id="SM00656">
    <property type="entry name" value="Amb_all"/>
    <property type="match status" value="1"/>
</dbReference>
<feature type="region of interest" description="Disordered" evidence="12">
    <location>
        <begin position="25"/>
        <end position="55"/>
    </location>
</feature>
<evidence type="ECO:0000256" key="7">
    <source>
        <dbReference type="ARBA" id="ARBA00022723"/>
    </source>
</evidence>
<keyword evidence="8 13" id="KW-0732">Signal</keyword>
<dbReference type="InterPro" id="IPR012334">
    <property type="entry name" value="Pectin_lyas_fold"/>
</dbReference>
<gene>
    <name evidence="15" type="ORF">K458DRAFT_428277</name>
</gene>
<keyword evidence="9" id="KW-0106">Calcium</keyword>
<dbReference type="Proteomes" id="UP000799291">
    <property type="component" value="Unassembled WGS sequence"/>
</dbReference>
<evidence type="ECO:0000256" key="2">
    <source>
        <dbReference type="ARBA" id="ARBA00001913"/>
    </source>
</evidence>
<evidence type="ECO:0000313" key="15">
    <source>
        <dbReference type="EMBL" id="KAF2688767.1"/>
    </source>
</evidence>
<comment type="cofactor">
    <cofactor evidence="2">
        <name>Ca(2+)</name>
        <dbReference type="ChEBI" id="CHEBI:29108"/>
    </cofactor>
</comment>
<evidence type="ECO:0000256" key="12">
    <source>
        <dbReference type="SAM" id="MobiDB-lite"/>
    </source>
</evidence>
<dbReference type="InterPro" id="IPR002022">
    <property type="entry name" value="Pec_lyase"/>
</dbReference>
<evidence type="ECO:0000256" key="11">
    <source>
        <dbReference type="RuleBase" id="RU361173"/>
    </source>
</evidence>
<evidence type="ECO:0000313" key="16">
    <source>
        <dbReference type="Proteomes" id="UP000799291"/>
    </source>
</evidence>
<dbReference type="PANTHER" id="PTHR31683:SF18">
    <property type="entry name" value="PECTATE LYASE 21-RELATED"/>
    <property type="match status" value="1"/>
</dbReference>
<evidence type="ECO:0000256" key="13">
    <source>
        <dbReference type="SAM" id="SignalP"/>
    </source>
</evidence>
<dbReference type="GO" id="GO:0000272">
    <property type="term" value="P:polysaccharide catabolic process"/>
    <property type="evidence" value="ECO:0007669"/>
    <property type="project" value="UniProtKB-KW"/>
</dbReference>
<feature type="chain" id="PRO_5026311198" description="pectate lyase" evidence="13">
    <location>
        <begin position="18"/>
        <end position="330"/>
    </location>
</feature>
<keyword evidence="6 11" id="KW-0964">Secreted</keyword>
<comment type="similarity">
    <text evidence="4 11">Belongs to the polysaccharide lyase 1 family.</text>
</comment>
<evidence type="ECO:0000256" key="9">
    <source>
        <dbReference type="ARBA" id="ARBA00022837"/>
    </source>
</evidence>
<evidence type="ECO:0000256" key="4">
    <source>
        <dbReference type="ARBA" id="ARBA00010980"/>
    </source>
</evidence>
<evidence type="ECO:0000259" key="14">
    <source>
        <dbReference type="SMART" id="SM00656"/>
    </source>
</evidence>
<dbReference type="Gene3D" id="2.160.20.10">
    <property type="entry name" value="Single-stranded right-handed beta-helix, Pectin lyase-like"/>
    <property type="match status" value="1"/>
</dbReference>
<keyword evidence="11" id="KW-0119">Carbohydrate metabolism</keyword>
<dbReference type="InterPro" id="IPR045032">
    <property type="entry name" value="PEL"/>
</dbReference>
<dbReference type="PANTHER" id="PTHR31683">
    <property type="entry name" value="PECTATE LYASE 18-RELATED"/>
    <property type="match status" value="1"/>
</dbReference>
<sequence length="330" mass="34700">MKLSSFLSLGLAAFALAAPTPTEEKRGTLAKRAAITETPTTGYATQNGGTTGGKGGTTTTVSSLAQFTAAVSGDTAKVVVLSKSLTNTEGSTAVIVKVGSNKTIVGNDSSVTLTNIGLSIKSVRNVIVRNLAIKKVIASGDNIAVQKATNVWLDHLDLSSDQTHGKDYYDGLLDLTHAADYITISYVKLHDHYKASLIGHSDDNKSEDSGHLRVTYYNCHWLNINSRGPSVRFGTVHLFNNYYDNVADGINVRLGAQALVQNNVWVGGKKPLYAVDNDGYAVASGNDFGDGENTAPTGTLKSVPYTVPTLMAVSAVKAAVVGKAGNTLSF</sequence>
<feature type="domain" description="Pectate lyase" evidence="14">
    <location>
        <begin position="54"/>
        <end position="271"/>
    </location>
</feature>
<dbReference type="EC" id="4.2.2.2" evidence="5"/>
<keyword evidence="10 11" id="KW-0456">Lyase</keyword>
<dbReference type="Pfam" id="PF00544">
    <property type="entry name" value="Pectate_lyase_4"/>
    <property type="match status" value="1"/>
</dbReference>
<keyword evidence="11" id="KW-0624">Polysaccharide degradation</keyword>
<protein>
    <recommendedName>
        <fullName evidence="5">pectate lyase</fullName>
        <ecNumber evidence="5">4.2.2.2</ecNumber>
    </recommendedName>
</protein>
<reference evidence="15" key="1">
    <citation type="journal article" date="2020" name="Stud. Mycol.">
        <title>101 Dothideomycetes genomes: a test case for predicting lifestyles and emergence of pathogens.</title>
        <authorList>
            <person name="Haridas S."/>
            <person name="Albert R."/>
            <person name="Binder M."/>
            <person name="Bloem J."/>
            <person name="Labutti K."/>
            <person name="Salamov A."/>
            <person name="Andreopoulos B."/>
            <person name="Baker S."/>
            <person name="Barry K."/>
            <person name="Bills G."/>
            <person name="Bluhm B."/>
            <person name="Cannon C."/>
            <person name="Castanera R."/>
            <person name="Culley D."/>
            <person name="Daum C."/>
            <person name="Ezra D."/>
            <person name="Gonzalez J."/>
            <person name="Henrissat B."/>
            <person name="Kuo A."/>
            <person name="Liang C."/>
            <person name="Lipzen A."/>
            <person name="Lutzoni F."/>
            <person name="Magnuson J."/>
            <person name="Mondo S."/>
            <person name="Nolan M."/>
            <person name="Ohm R."/>
            <person name="Pangilinan J."/>
            <person name="Park H.-J."/>
            <person name="Ramirez L."/>
            <person name="Alfaro M."/>
            <person name="Sun H."/>
            <person name="Tritt A."/>
            <person name="Yoshinaga Y."/>
            <person name="Zwiers L.-H."/>
            <person name="Turgeon B."/>
            <person name="Goodwin S."/>
            <person name="Spatafora J."/>
            <person name="Crous P."/>
            <person name="Grigoriev I."/>
        </authorList>
    </citation>
    <scope>NUCLEOTIDE SEQUENCE</scope>
    <source>
        <strain evidence="15">CBS 122367</strain>
    </source>
</reference>
<dbReference type="GO" id="GO:0030570">
    <property type="term" value="F:pectate lyase activity"/>
    <property type="evidence" value="ECO:0007669"/>
    <property type="project" value="UniProtKB-EC"/>
</dbReference>
<dbReference type="OrthoDB" id="1637350at2759"/>
<comment type="subcellular location">
    <subcellularLocation>
        <location evidence="3 11">Secreted</location>
    </subcellularLocation>
</comment>
<evidence type="ECO:0000256" key="8">
    <source>
        <dbReference type="ARBA" id="ARBA00022729"/>
    </source>
</evidence>
<evidence type="ECO:0000256" key="10">
    <source>
        <dbReference type="ARBA" id="ARBA00023239"/>
    </source>
</evidence>
<dbReference type="EMBL" id="MU005573">
    <property type="protein sequence ID" value="KAF2688767.1"/>
    <property type="molecule type" value="Genomic_DNA"/>
</dbReference>
<organism evidence="15 16">
    <name type="scientific">Lentithecium fluviatile CBS 122367</name>
    <dbReference type="NCBI Taxonomy" id="1168545"/>
    <lineage>
        <taxon>Eukaryota</taxon>
        <taxon>Fungi</taxon>
        <taxon>Dikarya</taxon>
        <taxon>Ascomycota</taxon>
        <taxon>Pezizomycotina</taxon>
        <taxon>Dothideomycetes</taxon>
        <taxon>Pleosporomycetidae</taxon>
        <taxon>Pleosporales</taxon>
        <taxon>Massarineae</taxon>
        <taxon>Lentitheciaceae</taxon>
        <taxon>Lentithecium</taxon>
    </lineage>
</organism>
<proteinExistence type="inferred from homology"/>
<dbReference type="FunFam" id="2.160.20.10:FF:000036">
    <property type="entry name" value="Pectate lyase A"/>
    <property type="match status" value="1"/>
</dbReference>
<comment type="catalytic activity">
    <reaction evidence="1">
        <text>Eliminative cleavage of (1-&gt;4)-alpha-D-galacturonan to give oligosaccharides with 4-deoxy-alpha-D-galact-4-enuronosyl groups at their non-reducing ends.</text>
        <dbReference type="EC" id="4.2.2.2"/>
    </reaction>
</comment>
<name>A0A6G1JDW5_9PLEO</name>
<feature type="compositionally biased region" description="Polar residues" evidence="12">
    <location>
        <begin position="37"/>
        <end position="47"/>
    </location>
</feature>
<evidence type="ECO:0000256" key="6">
    <source>
        <dbReference type="ARBA" id="ARBA00022525"/>
    </source>
</evidence>
<dbReference type="GO" id="GO:0005576">
    <property type="term" value="C:extracellular region"/>
    <property type="evidence" value="ECO:0007669"/>
    <property type="project" value="UniProtKB-SubCell"/>
</dbReference>